<keyword evidence="1" id="KW-0378">Hydrolase</keyword>
<protein>
    <submittedName>
        <fullName evidence="3">N-acetylmuramoyl-L-alanine amidase</fullName>
    </submittedName>
</protein>
<dbReference type="SUPFAM" id="SSF53187">
    <property type="entry name" value="Zn-dependent exopeptidases"/>
    <property type="match status" value="1"/>
</dbReference>
<dbReference type="SMART" id="SM00646">
    <property type="entry name" value="Ami_3"/>
    <property type="match status" value="1"/>
</dbReference>
<feature type="domain" description="MurNAc-LAA" evidence="2">
    <location>
        <begin position="117"/>
        <end position="229"/>
    </location>
</feature>
<dbReference type="GeneID" id="96596924"/>
<gene>
    <name evidence="3" type="ORF">ACZ11_01135</name>
</gene>
<evidence type="ECO:0000313" key="4">
    <source>
        <dbReference type="Proteomes" id="UP000037326"/>
    </source>
</evidence>
<proteinExistence type="predicted"/>
<dbReference type="GO" id="GO:0030288">
    <property type="term" value="C:outer membrane-bounded periplasmic space"/>
    <property type="evidence" value="ECO:0007669"/>
    <property type="project" value="TreeGrafter"/>
</dbReference>
<dbReference type="GO" id="GO:0008745">
    <property type="term" value="F:N-acetylmuramoyl-L-alanine amidase activity"/>
    <property type="evidence" value="ECO:0007669"/>
    <property type="project" value="InterPro"/>
</dbReference>
<dbReference type="Pfam" id="PF01520">
    <property type="entry name" value="Amidase_3"/>
    <property type="match status" value="1"/>
</dbReference>
<evidence type="ECO:0000259" key="2">
    <source>
        <dbReference type="SMART" id="SM00646"/>
    </source>
</evidence>
<organism evidence="3 4">
    <name type="scientific">Lysinibacillus xylanilyticus</name>
    <dbReference type="NCBI Taxonomy" id="582475"/>
    <lineage>
        <taxon>Bacteria</taxon>
        <taxon>Bacillati</taxon>
        <taxon>Bacillota</taxon>
        <taxon>Bacilli</taxon>
        <taxon>Bacillales</taxon>
        <taxon>Bacillaceae</taxon>
        <taxon>Lysinibacillus</taxon>
    </lineage>
</organism>
<dbReference type="PANTHER" id="PTHR30404:SF0">
    <property type="entry name" value="N-ACETYLMURAMOYL-L-ALANINE AMIDASE AMIC"/>
    <property type="match status" value="1"/>
</dbReference>
<accession>A0A0K9FGW4</accession>
<name>A0A0K9FGW4_9BACI</name>
<dbReference type="CDD" id="cd02696">
    <property type="entry name" value="MurNAc-LAA"/>
    <property type="match status" value="1"/>
</dbReference>
<dbReference type="OrthoDB" id="9806267at2"/>
<dbReference type="Gene3D" id="3.40.630.40">
    <property type="entry name" value="Zn-dependent exopeptidases"/>
    <property type="match status" value="1"/>
</dbReference>
<reference evidence="4" key="1">
    <citation type="submission" date="2015-07" db="EMBL/GenBank/DDBJ databases">
        <authorList>
            <consortium name="Consortium for Microbial Forensics and Genomics (microFORGE)"/>
            <person name="Knight B.M."/>
            <person name="Roberts D.P."/>
            <person name="Lin D."/>
            <person name="Hari K."/>
            <person name="Fletcher J."/>
            <person name="Melcher U."/>
            <person name="Blagden T."/>
            <person name="Winegar R.A."/>
        </authorList>
    </citation>
    <scope>NUCLEOTIDE SEQUENCE [LARGE SCALE GENOMIC DNA]</scope>
    <source>
        <strain evidence="4">DSM 23493</strain>
    </source>
</reference>
<dbReference type="RefSeq" id="WP_049662890.1">
    <property type="nucleotide sequence ID" value="NZ_JBIVOC010000005.1"/>
</dbReference>
<dbReference type="AlphaFoldDB" id="A0A0K9FGW4"/>
<dbReference type="Proteomes" id="UP000037326">
    <property type="component" value="Unassembled WGS sequence"/>
</dbReference>
<evidence type="ECO:0000313" key="3">
    <source>
        <dbReference type="EMBL" id="KMY33725.1"/>
    </source>
</evidence>
<dbReference type="InterPro" id="IPR002508">
    <property type="entry name" value="MurNAc-LAA_cat"/>
</dbReference>
<evidence type="ECO:0000256" key="1">
    <source>
        <dbReference type="ARBA" id="ARBA00022801"/>
    </source>
</evidence>
<sequence length="237" mass="26596">MKRWLALGVIMLMSIVVVAYETNASNRNFFLPNPLGGIKIVIDAGHGGQDGGASKGEVIEKEITLAIAQHVEKQLKKKGATVVMTRTKDGDVIDEHASSEKYGTLRERKKQDIFLRKDIVEKEKPDLFITIHANAIPETKWRGAQVFYHKEGHAESEFLAKSIQDSIRTNLKNTDREAMSIQQIYLLKKAEVPAALVETGFISNDEERALLTDKKYQEKMGDAIVEGIEEYLLAKIE</sequence>
<dbReference type="EMBL" id="LFXJ01000002">
    <property type="protein sequence ID" value="KMY33725.1"/>
    <property type="molecule type" value="Genomic_DNA"/>
</dbReference>
<dbReference type="InterPro" id="IPR050695">
    <property type="entry name" value="N-acetylmuramoyl_amidase_3"/>
</dbReference>
<dbReference type="PANTHER" id="PTHR30404">
    <property type="entry name" value="N-ACETYLMURAMOYL-L-ALANINE AMIDASE"/>
    <property type="match status" value="1"/>
</dbReference>
<dbReference type="PATRIC" id="fig|582475.4.peg.3782"/>
<comment type="caution">
    <text evidence="3">The sequence shown here is derived from an EMBL/GenBank/DDBJ whole genome shotgun (WGS) entry which is preliminary data.</text>
</comment>
<dbReference type="GO" id="GO:0009253">
    <property type="term" value="P:peptidoglycan catabolic process"/>
    <property type="evidence" value="ECO:0007669"/>
    <property type="project" value="InterPro"/>
</dbReference>